<evidence type="ECO:0000256" key="5">
    <source>
        <dbReference type="ARBA" id="ARBA00022898"/>
    </source>
</evidence>
<dbReference type="PROSITE" id="PS00599">
    <property type="entry name" value="AA_TRANSFER_CLASS_2"/>
    <property type="match status" value="1"/>
</dbReference>
<dbReference type="InterPro" id="IPR015424">
    <property type="entry name" value="PyrdxlP-dep_Trfase"/>
</dbReference>
<keyword evidence="4" id="KW-0808">Transferase</keyword>
<proteinExistence type="inferred from homology"/>
<accession>A0A7V1LMK9</accession>
<evidence type="ECO:0000256" key="1">
    <source>
        <dbReference type="ARBA" id="ARBA00001933"/>
    </source>
</evidence>
<dbReference type="AlphaFoldDB" id="A0A7V1LMK9"/>
<sequence length="269" mass="30564">GIMSVIMRTFLLDDEEALTSEGTFIGFRVLAQSRGIKLRTVPLKDYRIDLAAMARAINDKTKIVYLANPNNPTGTIFTVKEFLTFMEQVPPHVLIIMDEAYFEFCYENPVYPDSMKYRLDNVITLRTFSKAYGLAGIRIGYGFARAEVINNLMKVKLPFEPGIPAQVAGRAAMKDEAWLKAYIDLNKKGLAFFYDLFDRLGLRYIESQANFVTLVMDNGEQVERINEELLKKGVIVRPLAAFGLPQCLRINTGLEEENAYFAEMLEKVL</sequence>
<dbReference type="Proteomes" id="UP000886005">
    <property type="component" value="Unassembled WGS sequence"/>
</dbReference>
<keyword evidence="5 6" id="KW-0663">Pyridoxal phosphate</keyword>
<protein>
    <submittedName>
        <fullName evidence="8">Aminotransferase class I/II-fold pyridoxal phosphate-dependent enzyme</fullName>
    </submittedName>
</protein>
<dbReference type="InterPro" id="IPR015421">
    <property type="entry name" value="PyrdxlP-dep_Trfase_major"/>
</dbReference>
<evidence type="ECO:0000256" key="2">
    <source>
        <dbReference type="ARBA" id="ARBA00007970"/>
    </source>
</evidence>
<feature type="domain" description="Aminotransferase class I/classII large" evidence="7">
    <location>
        <begin position="4"/>
        <end position="263"/>
    </location>
</feature>
<evidence type="ECO:0000256" key="4">
    <source>
        <dbReference type="ARBA" id="ARBA00022679"/>
    </source>
</evidence>
<reference evidence="8" key="1">
    <citation type="journal article" date="2020" name="mSystems">
        <title>Genome- and Community-Level Interaction Insights into Carbon Utilization and Element Cycling Functions of Hydrothermarchaeota in Hydrothermal Sediment.</title>
        <authorList>
            <person name="Zhou Z."/>
            <person name="Liu Y."/>
            <person name="Xu W."/>
            <person name="Pan J."/>
            <person name="Luo Z.H."/>
            <person name="Li M."/>
        </authorList>
    </citation>
    <scope>NUCLEOTIDE SEQUENCE [LARGE SCALE GENOMIC DNA]</scope>
    <source>
        <strain evidence="8">HyVt-456</strain>
    </source>
</reference>
<comment type="similarity">
    <text evidence="2">Belongs to the class-II pyridoxal-phosphate-dependent aminotransferase family. Histidinol-phosphate aminotransferase subfamily.</text>
</comment>
<comment type="caution">
    <text evidence="8">The sequence shown here is derived from an EMBL/GenBank/DDBJ whole genome shotgun (WGS) entry which is preliminary data.</text>
</comment>
<dbReference type="GO" id="GO:0030170">
    <property type="term" value="F:pyridoxal phosphate binding"/>
    <property type="evidence" value="ECO:0007669"/>
    <property type="project" value="InterPro"/>
</dbReference>
<organism evidence="8">
    <name type="scientific">Caldithrix abyssi</name>
    <dbReference type="NCBI Taxonomy" id="187145"/>
    <lineage>
        <taxon>Bacteria</taxon>
        <taxon>Pseudomonadati</taxon>
        <taxon>Calditrichota</taxon>
        <taxon>Calditrichia</taxon>
        <taxon>Calditrichales</taxon>
        <taxon>Calditrichaceae</taxon>
        <taxon>Caldithrix</taxon>
    </lineage>
</organism>
<feature type="non-terminal residue" evidence="8">
    <location>
        <position position="1"/>
    </location>
</feature>
<dbReference type="EMBL" id="DRLD01000247">
    <property type="protein sequence ID" value="HED10794.1"/>
    <property type="molecule type" value="Genomic_DNA"/>
</dbReference>
<dbReference type="Gene3D" id="3.40.640.10">
    <property type="entry name" value="Type I PLP-dependent aspartate aminotransferase-like (Major domain)"/>
    <property type="match status" value="1"/>
</dbReference>
<evidence type="ECO:0000259" key="7">
    <source>
        <dbReference type="Pfam" id="PF00155"/>
    </source>
</evidence>
<dbReference type="GO" id="GO:0008483">
    <property type="term" value="F:transaminase activity"/>
    <property type="evidence" value="ECO:0007669"/>
    <property type="project" value="UniProtKB-KW"/>
</dbReference>
<dbReference type="InterPro" id="IPR001917">
    <property type="entry name" value="Aminotrans_II_pyridoxalP_BS"/>
</dbReference>
<dbReference type="Pfam" id="PF00155">
    <property type="entry name" value="Aminotran_1_2"/>
    <property type="match status" value="1"/>
</dbReference>
<keyword evidence="3 8" id="KW-0032">Aminotransferase</keyword>
<dbReference type="InterPro" id="IPR004839">
    <property type="entry name" value="Aminotransferase_I/II_large"/>
</dbReference>
<evidence type="ECO:0000313" key="8">
    <source>
        <dbReference type="EMBL" id="HED10794.1"/>
    </source>
</evidence>
<dbReference type="PANTHER" id="PTHR43643:SF3">
    <property type="entry name" value="HISTIDINOL-PHOSPHATE AMINOTRANSFERASE"/>
    <property type="match status" value="1"/>
</dbReference>
<evidence type="ECO:0000256" key="3">
    <source>
        <dbReference type="ARBA" id="ARBA00022576"/>
    </source>
</evidence>
<name>A0A7V1LMK9_CALAY</name>
<evidence type="ECO:0000256" key="6">
    <source>
        <dbReference type="RuleBase" id="RU003693"/>
    </source>
</evidence>
<dbReference type="SUPFAM" id="SSF53383">
    <property type="entry name" value="PLP-dependent transferases"/>
    <property type="match status" value="1"/>
</dbReference>
<comment type="cofactor">
    <cofactor evidence="1 6">
        <name>pyridoxal 5'-phosphate</name>
        <dbReference type="ChEBI" id="CHEBI:597326"/>
    </cofactor>
</comment>
<dbReference type="InterPro" id="IPR050106">
    <property type="entry name" value="HistidinolP_aminotransfase"/>
</dbReference>
<dbReference type="PANTHER" id="PTHR43643">
    <property type="entry name" value="HISTIDINOL-PHOSPHATE AMINOTRANSFERASE 2"/>
    <property type="match status" value="1"/>
</dbReference>
<gene>
    <name evidence="8" type="ORF">ENJ10_08900</name>
</gene>
<dbReference type="Gene3D" id="3.90.1150.10">
    <property type="entry name" value="Aspartate Aminotransferase, domain 1"/>
    <property type="match status" value="1"/>
</dbReference>
<dbReference type="InterPro" id="IPR015422">
    <property type="entry name" value="PyrdxlP-dep_Trfase_small"/>
</dbReference>
<dbReference type="CDD" id="cd00609">
    <property type="entry name" value="AAT_like"/>
    <property type="match status" value="1"/>
</dbReference>